<dbReference type="PANTHER" id="PTHR16026:SF0">
    <property type="entry name" value="CARTILAGE ACIDIC PROTEIN 1"/>
    <property type="match status" value="1"/>
</dbReference>
<dbReference type="Proteomes" id="UP001172082">
    <property type="component" value="Unassembled WGS sequence"/>
</dbReference>
<evidence type="ECO:0000256" key="1">
    <source>
        <dbReference type="ARBA" id="ARBA00022729"/>
    </source>
</evidence>
<evidence type="ECO:0000313" key="3">
    <source>
        <dbReference type="EMBL" id="MDN5200297.1"/>
    </source>
</evidence>
<evidence type="ECO:0000259" key="2">
    <source>
        <dbReference type="Pfam" id="PF07593"/>
    </source>
</evidence>
<dbReference type="InterPro" id="IPR028994">
    <property type="entry name" value="Integrin_alpha_N"/>
</dbReference>
<dbReference type="PANTHER" id="PTHR16026">
    <property type="entry name" value="CARTILAGE ACIDIC PROTEIN 1"/>
    <property type="match status" value="1"/>
</dbReference>
<reference evidence="3" key="1">
    <citation type="submission" date="2023-06" db="EMBL/GenBank/DDBJ databases">
        <title>Genomic of Parafulvivirga corallium.</title>
        <authorList>
            <person name="Wang G."/>
        </authorList>
    </citation>
    <scope>NUCLEOTIDE SEQUENCE</scope>
    <source>
        <strain evidence="3">BMA10</strain>
    </source>
</reference>
<dbReference type="Pfam" id="PF07593">
    <property type="entry name" value="UnbV_ASPIC"/>
    <property type="match status" value="1"/>
</dbReference>
<keyword evidence="4" id="KW-1185">Reference proteome</keyword>
<dbReference type="SUPFAM" id="SSF69318">
    <property type="entry name" value="Integrin alpha N-terminal domain"/>
    <property type="match status" value="3"/>
</dbReference>
<dbReference type="InterPro" id="IPR013517">
    <property type="entry name" value="FG-GAP"/>
</dbReference>
<dbReference type="InterPro" id="IPR027039">
    <property type="entry name" value="Crtac1"/>
</dbReference>
<dbReference type="RefSeq" id="WP_346750322.1">
    <property type="nucleotide sequence ID" value="NZ_JAUJEA010000001.1"/>
</dbReference>
<keyword evidence="1" id="KW-0732">Signal</keyword>
<dbReference type="EMBL" id="JAUJEA010000001">
    <property type="protein sequence ID" value="MDN5200297.1"/>
    <property type="molecule type" value="Genomic_DNA"/>
</dbReference>
<evidence type="ECO:0000313" key="4">
    <source>
        <dbReference type="Proteomes" id="UP001172082"/>
    </source>
</evidence>
<accession>A0ABT8KJR0</accession>
<name>A0ABT8KJR0_9BACT</name>
<dbReference type="Gene3D" id="2.130.10.130">
    <property type="entry name" value="Integrin alpha, N-terminal"/>
    <property type="match status" value="4"/>
</dbReference>
<dbReference type="InterPro" id="IPR011519">
    <property type="entry name" value="UnbV_ASPIC"/>
</dbReference>
<organism evidence="3 4">
    <name type="scientific">Splendidivirga corallicola</name>
    <dbReference type="NCBI Taxonomy" id="3051826"/>
    <lineage>
        <taxon>Bacteria</taxon>
        <taxon>Pseudomonadati</taxon>
        <taxon>Bacteroidota</taxon>
        <taxon>Cytophagia</taxon>
        <taxon>Cytophagales</taxon>
        <taxon>Splendidivirgaceae</taxon>
        <taxon>Splendidivirga</taxon>
    </lineage>
</organism>
<feature type="domain" description="ASPIC/UnbV" evidence="2">
    <location>
        <begin position="520"/>
        <end position="587"/>
    </location>
</feature>
<gene>
    <name evidence="3" type="ORF">QQ008_02970</name>
</gene>
<sequence>MSRSNFIGFLCVFALFACEKKQDKLFTNLPANHTGIEFKNVLKETEEFNVMKYGYFYNGGGVAVGDINNDGLPDIYFTGNLVASRLYLNKGDLRFEEIAEDAGVLAEGLWNTGTSMADVNGDGWLDIYVCRSAAVAPGNRKNLLFINNGDLTFTESANSYGLDDSAYSTQATFFDYDRDGDLDMYLLNHSVQEYAGFNKLLDTYKRLVNPDYGDKLYRNDGDKFVDVTLEAGIINNVLGFGLGVTVSDVNGDGWFDIYVGNDYNEEDYLYLNNGDGTFKESLADHFGHVSHFSMGCDGGDINNDLKPDIVTLDMLPESNYRQKMSLGPENYDKYNQLVNSGFHYQTMRNMLQLNNGNGYFSEIGQMAGISNTDWSWSALIADYDNDGWKDLFITNGYMRNYLDMDFINYVVNEKVKSQQENKELALLELISKMPSIKEENYIYQNNGDLTFSKKIVDWGFDQKTLSNGAAYADLDNDGDLDLIVNNINERAHIYRNNSEKITGNNYLRIDLKGKGKNTKGIGAKVILKTKGTSQYQEQMPARGFQSSVSQSLVFGLGKTTNIDSLIVIWPDSSTQKLSNVRINTALTLDQGEAIQPNGRPNQIKRSSFDEVADKLGIDFKHEENGFLDFKRDRLLPHGISTMGPCMIRGDINADGLDDLFLGGAKGQSGKLYLQSGGGSFIEKASPDFTADKQSEDTDGILLDVDGDDDLDLYVVSGGSDFTEHDPLLQDRLYINDGKGNFSRAKNALPEMLTSGGTVATTDIDNDGDPDLFVGGRLVPGRYPVSPRSYVLRNNGQGEFEDITQEISEDLIKPGMVTEGIFTDLNNDQNEDLVLVGEWMSIRTFINKDGKLTEITNNGLENTSGWWNTVVSYDFDQDGDSDLIAGNMGTNSQYKANTEEPITLVYGDFDQNGMIDPIMNYYIQGKSEVAFSRDELIGQIASLKKKFPDYQSYAQAELKSFFEPESLSGADTLWASMLESVCLINDGKGNFEVKPLPIRAQFAPVYSILCTEINGDDQPDIILGGNLTQTRVSTGRYDANYGMVFLGDGDGSFEILDPLNSGLNVRGEVRDMESLRINGNNYLLISRNDDEIKVYRF</sequence>
<comment type="caution">
    <text evidence="3">The sequence shown here is derived from an EMBL/GenBank/DDBJ whole genome shotgun (WGS) entry which is preliminary data.</text>
</comment>
<protein>
    <submittedName>
        <fullName evidence="3">VCBS repeat-containing protein</fullName>
    </submittedName>
</protein>
<dbReference type="PROSITE" id="PS51257">
    <property type="entry name" value="PROKAR_LIPOPROTEIN"/>
    <property type="match status" value="1"/>
</dbReference>
<dbReference type="Pfam" id="PF13517">
    <property type="entry name" value="FG-GAP_3"/>
    <property type="match status" value="7"/>
</dbReference>
<proteinExistence type="predicted"/>